<evidence type="ECO:0000313" key="3">
    <source>
        <dbReference type="Proteomes" id="UP000000268"/>
    </source>
</evidence>
<dbReference type="InterPro" id="IPR025592">
    <property type="entry name" value="DUF4347"/>
</dbReference>
<proteinExistence type="predicted"/>
<keyword evidence="3" id="KW-1185">Reference proteome</keyword>
<accession>B0C2Z2</accession>
<sequence length="148" mass="16387">MSQLMATENRSAETLAESGQHTQSIVVVDAAANNYQYLLTNRLLGIDVHILDGQQDGITQLQTLLQQSQTLSSLHLICQGAPGQLQLGSTLLCEMNLWVYADDIRQWRSSLSDNAEILIYGCDLAANRVGQAFISWLKFLTGAYVHVY</sequence>
<dbReference type="STRING" id="329726.AM1_1171"/>
<organism evidence="2 3">
    <name type="scientific">Acaryochloris marina (strain MBIC 11017)</name>
    <dbReference type="NCBI Taxonomy" id="329726"/>
    <lineage>
        <taxon>Bacteria</taxon>
        <taxon>Bacillati</taxon>
        <taxon>Cyanobacteriota</taxon>
        <taxon>Cyanophyceae</taxon>
        <taxon>Acaryochloridales</taxon>
        <taxon>Acaryochloridaceae</taxon>
        <taxon>Acaryochloris</taxon>
    </lineage>
</organism>
<gene>
    <name evidence="2" type="ordered locus">AM1_1171</name>
</gene>
<dbReference type="Proteomes" id="UP000000268">
    <property type="component" value="Chromosome"/>
</dbReference>
<reference evidence="2 3" key="1">
    <citation type="journal article" date="2008" name="Proc. Natl. Acad. Sci. U.S.A.">
        <title>Niche adaptation and genome expansion in the chlorophyll d-producing cyanobacterium Acaryochloris marina.</title>
        <authorList>
            <person name="Swingley W.D."/>
            <person name="Chen M."/>
            <person name="Cheung P.C."/>
            <person name="Conrad A.L."/>
            <person name="Dejesa L.C."/>
            <person name="Hao J."/>
            <person name="Honchak B.M."/>
            <person name="Karbach L.E."/>
            <person name="Kurdoglu A."/>
            <person name="Lahiri S."/>
            <person name="Mastrian S.D."/>
            <person name="Miyashita H."/>
            <person name="Page L."/>
            <person name="Ramakrishna P."/>
            <person name="Satoh S."/>
            <person name="Sattley W.M."/>
            <person name="Shimada Y."/>
            <person name="Taylor H.L."/>
            <person name="Tomo T."/>
            <person name="Tsuchiya T."/>
            <person name="Wang Z.T."/>
            <person name="Raymond J."/>
            <person name="Mimuro M."/>
            <person name="Blankenship R.E."/>
            <person name="Touchman J.W."/>
        </authorList>
    </citation>
    <scope>NUCLEOTIDE SEQUENCE [LARGE SCALE GENOMIC DNA]</scope>
    <source>
        <strain evidence="3">MBIC 11017</strain>
    </source>
</reference>
<dbReference type="EMBL" id="CP000828">
    <property type="protein sequence ID" value="ABW26208.1"/>
    <property type="molecule type" value="Genomic_DNA"/>
</dbReference>
<protein>
    <recommendedName>
        <fullName evidence="1">DUF4347 domain-containing protein</fullName>
    </recommendedName>
</protein>
<dbReference type="HOGENOM" id="CLU_1782606_0_0_3"/>
<dbReference type="Pfam" id="PF14252">
    <property type="entry name" value="DUF4347"/>
    <property type="match status" value="1"/>
</dbReference>
<dbReference type="KEGG" id="amr:AM1_1171"/>
<evidence type="ECO:0000313" key="2">
    <source>
        <dbReference type="EMBL" id="ABW26208.1"/>
    </source>
</evidence>
<dbReference type="eggNOG" id="COG2911">
    <property type="taxonomic scope" value="Bacteria"/>
</dbReference>
<dbReference type="RefSeq" id="WP_012161757.1">
    <property type="nucleotide sequence ID" value="NC_009925.1"/>
</dbReference>
<name>B0C2Z2_ACAM1</name>
<dbReference type="AlphaFoldDB" id="B0C2Z2"/>
<feature type="domain" description="DUF4347" evidence="1">
    <location>
        <begin position="25"/>
        <end position="145"/>
    </location>
</feature>
<evidence type="ECO:0000259" key="1">
    <source>
        <dbReference type="Pfam" id="PF14252"/>
    </source>
</evidence>